<dbReference type="InterPro" id="IPR036881">
    <property type="entry name" value="Glyco_hydro_3_C_sf"/>
</dbReference>
<evidence type="ECO:0000259" key="6">
    <source>
        <dbReference type="SMART" id="SM01217"/>
    </source>
</evidence>
<keyword evidence="3" id="KW-0119">Carbohydrate metabolism</keyword>
<dbReference type="EMBL" id="FZNX01000004">
    <property type="protein sequence ID" value="SNR69786.1"/>
    <property type="molecule type" value="Genomic_DNA"/>
</dbReference>
<evidence type="ECO:0000256" key="1">
    <source>
        <dbReference type="ARBA" id="ARBA00005336"/>
    </source>
</evidence>
<dbReference type="Gene3D" id="3.40.50.1700">
    <property type="entry name" value="Glycoside hydrolase family 3 C-terminal domain"/>
    <property type="match status" value="1"/>
</dbReference>
<name>A0A238YET2_9FLAO</name>
<dbReference type="Pfam" id="PF14310">
    <property type="entry name" value="Fn3-like"/>
    <property type="match status" value="1"/>
</dbReference>
<keyword evidence="5" id="KW-0732">Signal</keyword>
<keyword evidence="4" id="KW-0326">Glycosidase</keyword>
<evidence type="ECO:0000256" key="4">
    <source>
        <dbReference type="RuleBase" id="RU361161"/>
    </source>
</evidence>
<dbReference type="PROSITE" id="PS00775">
    <property type="entry name" value="GLYCOSYL_HYDROL_F3"/>
    <property type="match status" value="1"/>
</dbReference>
<keyword evidence="8" id="KW-1185">Reference proteome</keyword>
<dbReference type="FunFam" id="2.60.40.10:FF:000495">
    <property type="entry name" value="Periplasmic beta-glucosidase"/>
    <property type="match status" value="1"/>
</dbReference>
<feature type="domain" description="Fibronectin type III-like" evidence="6">
    <location>
        <begin position="613"/>
        <end position="683"/>
    </location>
</feature>
<dbReference type="Gene3D" id="2.60.40.10">
    <property type="entry name" value="Immunoglobulins"/>
    <property type="match status" value="1"/>
</dbReference>
<dbReference type="Gene3D" id="3.20.20.300">
    <property type="entry name" value="Glycoside hydrolase, family 3, N-terminal domain"/>
    <property type="match status" value="1"/>
</dbReference>
<reference evidence="8" key="1">
    <citation type="submission" date="2017-06" db="EMBL/GenBank/DDBJ databases">
        <authorList>
            <person name="Varghese N."/>
            <person name="Submissions S."/>
        </authorList>
    </citation>
    <scope>NUCLEOTIDE SEQUENCE [LARGE SCALE GENOMIC DNA]</scope>
    <source>
        <strain evidence="8">DSM 27993</strain>
    </source>
</reference>
<dbReference type="PANTHER" id="PTHR42715:SF10">
    <property type="entry name" value="BETA-GLUCOSIDASE"/>
    <property type="match status" value="1"/>
</dbReference>
<dbReference type="AlphaFoldDB" id="A0A238YET2"/>
<dbReference type="RefSeq" id="WP_089378818.1">
    <property type="nucleotide sequence ID" value="NZ_FZNX01000004.1"/>
</dbReference>
<dbReference type="GO" id="GO:0005975">
    <property type="term" value="P:carbohydrate metabolic process"/>
    <property type="evidence" value="ECO:0007669"/>
    <property type="project" value="InterPro"/>
</dbReference>
<dbReference type="PANTHER" id="PTHR42715">
    <property type="entry name" value="BETA-GLUCOSIDASE"/>
    <property type="match status" value="1"/>
</dbReference>
<dbReference type="SMART" id="SM01217">
    <property type="entry name" value="Fn3_like"/>
    <property type="match status" value="1"/>
</dbReference>
<gene>
    <name evidence="7" type="ORF">SAMN04488111_2540</name>
</gene>
<comment type="similarity">
    <text evidence="1 4">Belongs to the glycosyl hydrolase 3 family.</text>
</comment>
<evidence type="ECO:0000313" key="8">
    <source>
        <dbReference type="Proteomes" id="UP000198412"/>
    </source>
</evidence>
<keyword evidence="2 4" id="KW-0378">Hydrolase</keyword>
<accession>A0A238YET2</accession>
<sequence length="785" mass="87931">MKKTVLISFLVLITMNLKAQTQQEIDIQNKITQLISQLTIEEKVALCSGRDDWSTMPIERLDIPWIWLSDGPHGLRRAPATNKPGYGDQLQATCFPTASALAATWDLDLVYKVGQTLGEESQTQNVNVLLGPGVNIKRSVLGGRNFEYFSEDPILSGEMGAAFINGVQSQGVGTSLKHFTANNVETMRMYNNSNMDNRTLHEIYLTPFEIAVKKAQPWTVMACYNRVQGEYGTQSSFLLTDILKKDWGFKGIVISDWFAVIDRVEAMKAGMHIEMPKVSPVNNAITVEAIKNGELDIAVVDALVKEILTVVFKAKSFQKEGVELNVEKDHAFARKVASEAATLLKNENDILPISKDKYKKAAIIGEFAAAPRYQGNGSSQVRPTKLDNALEIIKKEYGNDIEITYAQGYNLADDNDFSLINEAKKVASEADVVLVFAGLPLQYESEGIDRTHINMPPSHNKLISEIAVVQKNTVVVLTNGSAVTMPWLNRVSGVLETWLGGQAGAGGIADVLFGKVNPSGKLAETFPMCLEDTPAFFNFPGEQGDVLYGERIFVGYRYYDGRKIEPLFPFGYGLSYTSFEYSDLKMSSKNTTDKEGLTVSMTVKNTGKVKGKEIVQLYVSDTKSTLKRPEKELKKFVKIELKPDEEKTVSFKLESRDFSYFDAKRNMWIAESGEYVISAAASSRDIKLSETVNLQSTQIVPLAFDEYTFFLEYWNNKQTRKILMEYFPNWIRGIVTEGDEAEIREYQGFMVEHPLIKYPYITHGEITHEQVKELVEKCKGLTYTP</sequence>
<dbReference type="InterPro" id="IPR017853">
    <property type="entry name" value="GH"/>
</dbReference>
<feature type="chain" id="PRO_5012895874" evidence="5">
    <location>
        <begin position="20"/>
        <end position="785"/>
    </location>
</feature>
<dbReference type="InterPro" id="IPR019800">
    <property type="entry name" value="Glyco_hydro_3_AS"/>
</dbReference>
<dbReference type="Pfam" id="PF01915">
    <property type="entry name" value="Glyco_hydro_3_C"/>
    <property type="match status" value="1"/>
</dbReference>
<dbReference type="OrthoDB" id="9805821at2"/>
<dbReference type="InterPro" id="IPR013783">
    <property type="entry name" value="Ig-like_fold"/>
</dbReference>
<organism evidence="7 8">
    <name type="scientific">Lutibacter flavus</name>
    <dbReference type="NCBI Taxonomy" id="691689"/>
    <lineage>
        <taxon>Bacteria</taxon>
        <taxon>Pseudomonadati</taxon>
        <taxon>Bacteroidota</taxon>
        <taxon>Flavobacteriia</taxon>
        <taxon>Flavobacteriales</taxon>
        <taxon>Flavobacteriaceae</taxon>
        <taxon>Lutibacter</taxon>
    </lineage>
</organism>
<dbReference type="InterPro" id="IPR002772">
    <property type="entry name" value="Glyco_hydro_3_C"/>
</dbReference>
<evidence type="ECO:0000256" key="5">
    <source>
        <dbReference type="SAM" id="SignalP"/>
    </source>
</evidence>
<dbReference type="Pfam" id="PF00933">
    <property type="entry name" value="Glyco_hydro_3"/>
    <property type="match status" value="1"/>
</dbReference>
<dbReference type="InterPro" id="IPR026891">
    <property type="entry name" value="Fn3-like"/>
</dbReference>
<dbReference type="InterPro" id="IPR036962">
    <property type="entry name" value="Glyco_hydro_3_N_sf"/>
</dbReference>
<evidence type="ECO:0000313" key="7">
    <source>
        <dbReference type="EMBL" id="SNR69786.1"/>
    </source>
</evidence>
<protein>
    <submittedName>
        <fullName evidence="7">Beta-glucosidase</fullName>
    </submittedName>
</protein>
<evidence type="ECO:0000256" key="2">
    <source>
        <dbReference type="ARBA" id="ARBA00022801"/>
    </source>
</evidence>
<dbReference type="GO" id="GO:0008422">
    <property type="term" value="F:beta-glucosidase activity"/>
    <property type="evidence" value="ECO:0007669"/>
    <property type="project" value="UniProtKB-ARBA"/>
</dbReference>
<dbReference type="SUPFAM" id="SSF51445">
    <property type="entry name" value="(Trans)glycosidases"/>
    <property type="match status" value="1"/>
</dbReference>
<dbReference type="Proteomes" id="UP000198412">
    <property type="component" value="Unassembled WGS sequence"/>
</dbReference>
<dbReference type="SUPFAM" id="SSF52279">
    <property type="entry name" value="Beta-D-glucan exohydrolase, C-terminal domain"/>
    <property type="match status" value="1"/>
</dbReference>
<dbReference type="PRINTS" id="PR00133">
    <property type="entry name" value="GLHYDRLASE3"/>
</dbReference>
<proteinExistence type="inferred from homology"/>
<dbReference type="InterPro" id="IPR050288">
    <property type="entry name" value="Cellulose_deg_GH3"/>
</dbReference>
<dbReference type="InterPro" id="IPR001764">
    <property type="entry name" value="Glyco_hydro_3_N"/>
</dbReference>
<evidence type="ECO:0000256" key="3">
    <source>
        <dbReference type="ARBA" id="ARBA00023277"/>
    </source>
</evidence>
<feature type="signal peptide" evidence="5">
    <location>
        <begin position="1"/>
        <end position="19"/>
    </location>
</feature>